<dbReference type="InterPro" id="IPR029063">
    <property type="entry name" value="SAM-dependent_MTases_sf"/>
</dbReference>
<proteinExistence type="inferred from homology"/>
<comment type="catalytic activity">
    <reaction evidence="6 7">
        <text>L-arginyl-[protein] + 2 S-adenosyl-L-methionine = N(omega),N(omega)'-dimethyl-L-arginyl-[protein] + 2 S-adenosyl-L-homocysteine + 2 H(+)</text>
        <dbReference type="Rhea" id="RHEA:48108"/>
        <dbReference type="Rhea" id="RHEA-COMP:10532"/>
        <dbReference type="Rhea" id="RHEA-COMP:11992"/>
        <dbReference type="ChEBI" id="CHEBI:15378"/>
        <dbReference type="ChEBI" id="CHEBI:29965"/>
        <dbReference type="ChEBI" id="CHEBI:57856"/>
        <dbReference type="ChEBI" id="CHEBI:59789"/>
        <dbReference type="ChEBI" id="CHEBI:88221"/>
        <dbReference type="EC" id="2.1.1.320"/>
    </reaction>
</comment>
<dbReference type="SUPFAM" id="SSF53335">
    <property type="entry name" value="S-adenosyl-L-methionine-dependent methyltransferases"/>
    <property type="match status" value="1"/>
</dbReference>
<gene>
    <name evidence="8" type="ORF">INT43_006998</name>
</gene>
<dbReference type="GO" id="GO:0035243">
    <property type="term" value="F:protein-arginine omega-N symmetric methyltransferase activity"/>
    <property type="evidence" value="ECO:0007669"/>
    <property type="project" value="UniProtKB-EC"/>
</dbReference>
<dbReference type="Gene3D" id="3.40.50.12710">
    <property type="match status" value="1"/>
</dbReference>
<dbReference type="GO" id="GO:0032259">
    <property type="term" value="P:methylation"/>
    <property type="evidence" value="ECO:0007669"/>
    <property type="project" value="UniProtKB-KW"/>
</dbReference>
<dbReference type="Proteomes" id="UP000654370">
    <property type="component" value="Unassembled WGS sequence"/>
</dbReference>
<dbReference type="EMBL" id="JAEPQZ010000004">
    <property type="protein sequence ID" value="KAG2182071.1"/>
    <property type="molecule type" value="Genomic_DNA"/>
</dbReference>
<dbReference type="InterPro" id="IPR003788">
    <property type="entry name" value="NDUFAF7"/>
</dbReference>
<evidence type="ECO:0000256" key="2">
    <source>
        <dbReference type="ARBA" id="ARBA00005891"/>
    </source>
</evidence>
<reference evidence="8" key="1">
    <citation type="submission" date="2020-12" db="EMBL/GenBank/DDBJ databases">
        <title>Metabolic potential, ecology and presence of endohyphal bacteria is reflected in genomic diversity of Mucoromycotina.</title>
        <authorList>
            <person name="Muszewska A."/>
            <person name="Okrasinska A."/>
            <person name="Steczkiewicz K."/>
            <person name="Drgas O."/>
            <person name="Orlowska M."/>
            <person name="Perlinska-Lenart U."/>
            <person name="Aleksandrzak-Piekarczyk T."/>
            <person name="Szatraj K."/>
            <person name="Zielenkiewicz U."/>
            <person name="Pilsyk S."/>
            <person name="Malc E."/>
            <person name="Mieczkowski P."/>
            <person name="Kruszewska J.S."/>
            <person name="Biernat P."/>
            <person name="Pawlowska J."/>
        </authorList>
    </citation>
    <scope>NUCLEOTIDE SEQUENCE</scope>
    <source>
        <strain evidence="8">WA0000067209</strain>
    </source>
</reference>
<evidence type="ECO:0000256" key="4">
    <source>
        <dbReference type="ARBA" id="ARBA00022679"/>
    </source>
</evidence>
<evidence type="ECO:0000313" key="8">
    <source>
        <dbReference type="EMBL" id="KAG2182071.1"/>
    </source>
</evidence>
<comment type="function">
    <text evidence="7">Arginine methyltransferase involved in the assembly or stability of mitochondrial NADH:ubiquinone oxidoreductase complex (complex I).</text>
</comment>
<keyword evidence="4 7" id="KW-0808">Transferase</keyword>
<dbReference type="Pfam" id="PF02636">
    <property type="entry name" value="Methyltransf_28"/>
    <property type="match status" value="1"/>
</dbReference>
<evidence type="ECO:0000256" key="1">
    <source>
        <dbReference type="ARBA" id="ARBA00004173"/>
    </source>
</evidence>
<name>A0A8H7PZN8_MORIS</name>
<organism evidence="8 9">
    <name type="scientific">Mortierella isabellina</name>
    <name type="common">Filamentous fungus</name>
    <name type="synonym">Umbelopsis isabellina</name>
    <dbReference type="NCBI Taxonomy" id="91625"/>
    <lineage>
        <taxon>Eukaryota</taxon>
        <taxon>Fungi</taxon>
        <taxon>Fungi incertae sedis</taxon>
        <taxon>Mucoromycota</taxon>
        <taxon>Mucoromycotina</taxon>
        <taxon>Umbelopsidomycetes</taxon>
        <taxon>Umbelopsidales</taxon>
        <taxon>Umbelopsidaceae</taxon>
        <taxon>Umbelopsis</taxon>
    </lineage>
</organism>
<evidence type="ECO:0000256" key="7">
    <source>
        <dbReference type="RuleBase" id="RU364114"/>
    </source>
</evidence>
<accession>A0A8H7PZN8</accession>
<keyword evidence="3 7" id="KW-0489">Methyltransferase</keyword>
<dbReference type="AlphaFoldDB" id="A0A8H7PZN8"/>
<evidence type="ECO:0000313" key="9">
    <source>
        <dbReference type="Proteomes" id="UP000654370"/>
    </source>
</evidence>
<dbReference type="GO" id="GO:0005739">
    <property type="term" value="C:mitochondrion"/>
    <property type="evidence" value="ECO:0007669"/>
    <property type="project" value="UniProtKB-SubCell"/>
</dbReference>
<comment type="subcellular location">
    <subcellularLocation>
        <location evidence="1 7">Mitochondrion</location>
    </subcellularLocation>
</comment>
<keyword evidence="5 7" id="KW-0496">Mitochondrion</keyword>
<sequence length="450" mass="50632">MSPICAVQRTRSLPLRSKQLGRAAFSRIQPLAYARRYNSTTAEPVKEPFSPLAKHLRDSIKIAGPLTMAHYMRQVLVNPLSGYYMKGDVFGSKGDFITSPEISQMFGELAGIWYLTEWYRLGQPSKTQLVECGPGRGTLMDDMLRALSKFPEMYKTIQGVHLVEASPGLRKMQRSLLIPGSTEEDVKHIEDERNVPYQNCKRADGININWYDGIEFLPNDAWSMIMAHEFFDALPIHTFEKAEDGWREMLVHMDDTNETEYNFRLVQSPGETTACKSLTEQDMFKDYKVGDRVEVSPDSWNVMRLMAEFLDRNGGVGLAIDYGQDYAQGHTLRAIRQHKIVHPMSDPGSADLSADVDFKALKTAAAPVSTISTYGPITQAHFLNSLGIQTRLKMLMQNATSSERANNMIKSYERLVDPRQMGETYKVLAFANDKKPSGQGAPVSFESKSS</sequence>
<dbReference type="PANTHER" id="PTHR12049:SF7">
    <property type="entry name" value="PROTEIN ARGININE METHYLTRANSFERASE NDUFAF7, MITOCHONDRIAL"/>
    <property type="match status" value="1"/>
</dbReference>
<dbReference type="GO" id="GO:0032981">
    <property type="term" value="P:mitochondrial respiratory chain complex I assembly"/>
    <property type="evidence" value="ECO:0007669"/>
    <property type="project" value="TreeGrafter"/>
</dbReference>
<evidence type="ECO:0000256" key="5">
    <source>
        <dbReference type="ARBA" id="ARBA00023128"/>
    </source>
</evidence>
<evidence type="ECO:0000256" key="6">
    <source>
        <dbReference type="ARBA" id="ARBA00048612"/>
    </source>
</evidence>
<dbReference type="PANTHER" id="PTHR12049">
    <property type="entry name" value="PROTEIN ARGININE METHYLTRANSFERASE NDUFAF7, MITOCHONDRIAL"/>
    <property type="match status" value="1"/>
</dbReference>
<protein>
    <recommendedName>
        <fullName evidence="7">Protein arginine methyltransferase NDUFAF7</fullName>
        <ecNumber evidence="7">2.1.1.320</ecNumber>
    </recommendedName>
</protein>
<evidence type="ECO:0000256" key="3">
    <source>
        <dbReference type="ARBA" id="ARBA00022603"/>
    </source>
</evidence>
<comment type="caution">
    <text evidence="8">The sequence shown here is derived from an EMBL/GenBank/DDBJ whole genome shotgun (WGS) entry which is preliminary data.</text>
</comment>
<keyword evidence="9" id="KW-1185">Reference proteome</keyword>
<comment type="similarity">
    <text evidence="2 7">Belongs to the NDUFAF7 family.</text>
</comment>
<dbReference type="OrthoDB" id="5595109at2759"/>
<dbReference type="InterPro" id="IPR038375">
    <property type="entry name" value="NDUFAF7_sf"/>
</dbReference>
<dbReference type="EC" id="2.1.1.320" evidence="7"/>